<evidence type="ECO:0000256" key="1">
    <source>
        <dbReference type="SAM" id="MobiDB-lite"/>
    </source>
</evidence>
<reference evidence="3 4" key="1">
    <citation type="submission" date="2015-04" db="EMBL/GenBank/DDBJ databases">
        <title>Complete genome sequence of Schizopora paradoxa KUC8140, a cosmopolitan wood degrader in East Asia.</title>
        <authorList>
            <consortium name="DOE Joint Genome Institute"/>
            <person name="Min B."/>
            <person name="Park H."/>
            <person name="Jang Y."/>
            <person name="Kim J.-J."/>
            <person name="Kim K.H."/>
            <person name="Pangilinan J."/>
            <person name="Lipzen A."/>
            <person name="Riley R."/>
            <person name="Grigoriev I.V."/>
            <person name="Spatafora J.W."/>
            <person name="Choi I.-G."/>
        </authorList>
    </citation>
    <scope>NUCLEOTIDE SEQUENCE [LARGE SCALE GENOMIC DNA]</scope>
    <source>
        <strain evidence="3 4">KUC8140</strain>
    </source>
</reference>
<dbReference type="PANTHER" id="PTHR15615:SF27">
    <property type="entry name" value="PHO85 CYCLIN CLG1"/>
    <property type="match status" value="1"/>
</dbReference>
<feature type="compositionally biased region" description="Polar residues" evidence="1">
    <location>
        <begin position="1"/>
        <end position="15"/>
    </location>
</feature>
<dbReference type="InterPro" id="IPR013763">
    <property type="entry name" value="Cyclin-like_dom"/>
</dbReference>
<name>A0A0H2S7D2_9AGAM</name>
<dbReference type="OrthoDB" id="244495at2759"/>
<evidence type="ECO:0000313" key="3">
    <source>
        <dbReference type="EMBL" id="KLO17553.1"/>
    </source>
</evidence>
<dbReference type="SUPFAM" id="SSF47954">
    <property type="entry name" value="Cyclin-like"/>
    <property type="match status" value="1"/>
</dbReference>
<feature type="domain" description="Cyclin-like" evidence="2">
    <location>
        <begin position="227"/>
        <end position="313"/>
    </location>
</feature>
<evidence type="ECO:0000313" key="4">
    <source>
        <dbReference type="Proteomes" id="UP000053477"/>
    </source>
</evidence>
<dbReference type="Proteomes" id="UP000053477">
    <property type="component" value="Unassembled WGS sequence"/>
</dbReference>
<feature type="region of interest" description="Disordered" evidence="1">
    <location>
        <begin position="719"/>
        <end position="760"/>
    </location>
</feature>
<accession>A0A0H2S7D2</accession>
<dbReference type="PANTHER" id="PTHR15615">
    <property type="match status" value="1"/>
</dbReference>
<dbReference type="GO" id="GO:0019901">
    <property type="term" value="F:protein kinase binding"/>
    <property type="evidence" value="ECO:0007669"/>
    <property type="project" value="InterPro"/>
</dbReference>
<feature type="compositionally biased region" description="Basic residues" evidence="1">
    <location>
        <begin position="183"/>
        <end position="192"/>
    </location>
</feature>
<keyword evidence="4" id="KW-1185">Reference proteome</keyword>
<dbReference type="GO" id="GO:0016538">
    <property type="term" value="F:cyclin-dependent protein serine/threonine kinase regulator activity"/>
    <property type="evidence" value="ECO:0007669"/>
    <property type="project" value="TreeGrafter"/>
</dbReference>
<dbReference type="Gene3D" id="1.10.472.10">
    <property type="entry name" value="Cyclin-like"/>
    <property type="match status" value="1"/>
</dbReference>
<feature type="region of interest" description="Disordered" evidence="1">
    <location>
        <begin position="179"/>
        <end position="207"/>
    </location>
</feature>
<feature type="region of interest" description="Disordered" evidence="1">
    <location>
        <begin position="1"/>
        <end position="124"/>
    </location>
</feature>
<dbReference type="InterPro" id="IPR013922">
    <property type="entry name" value="Cyclin_PHO80-like"/>
</dbReference>
<feature type="region of interest" description="Disordered" evidence="1">
    <location>
        <begin position="632"/>
        <end position="656"/>
    </location>
</feature>
<sequence length="825" mass="90612">MSPSSHYSGAHSWQSWRAHEHASDLPTPPSSVPHRNTKAISNYQPQVIVQQQEDRPTLPPISSLERHWACPSPITPPDDEMLPTSRWVESKAGPSRLPSPVTAEASPFLESPSPSPSEDDDERLDDEYEDMDADVSDPNSPSVRAADWVTSSQKRSAHFIAEKMCEMVCYLWFSNNIGGSKSSSRRRSRNARRTAYGQASNSTSPLSSLCSDSTAALQFSASPAFVQFMQKLLETTQVSQSVIVLSLHYIYRLKEKNNSVTVGKAGSEFRVAVVALMLANKFLDDNTYTNKTWCEVSGIALEELNKMEREFLVGVDFRLYVDKATYETWLNLLTGLIIAKERECLRWQSRRRRALYVPSQSGRTANDYGYSGSRETRSREYEAYGTQQRARSSSPTHNRVSYHAYPNYSFTFTVPPPVQHVPSDSAAQPQQSTWDVYGHTQRPGSKRSAADAFSPTSATFSNIPTKRPTGLALDIPAATAAASSRQVVSAHPAYAPFVENIKGFERLSLDSGSASVPITPVENDGQHSAIPLVQPIPVRHLAASYRAEDAQRQPVPETLYFYTLASSPMHSERYEGDVSEPVENYDAPERKARLRYSRPPPQAGQVYYPQPYAQSHLPYPYSAVPSNASNVPPLSATCSSASSAHPLNHHQSRSGQTLPPLALALSALPSTRVHGVISPRLAQSAHTSPLPSFADMYSSVPVAMPVHVANAGVPYSAGGGNYAHHHSQQVPPHAHYKPTVPSPLSREEGREYSAYSEDNQDPRYYAERSPVSSGVAVPAPFANAGPPGVSHFYALQHAQNSYSGQSQSVSASPNAYAFAARGRRY</sequence>
<dbReference type="InterPro" id="IPR036915">
    <property type="entry name" value="Cyclin-like_sf"/>
</dbReference>
<dbReference type="GO" id="GO:0000307">
    <property type="term" value="C:cyclin-dependent protein kinase holoenzyme complex"/>
    <property type="evidence" value="ECO:0007669"/>
    <property type="project" value="TreeGrafter"/>
</dbReference>
<dbReference type="AlphaFoldDB" id="A0A0H2S7D2"/>
<organism evidence="3 4">
    <name type="scientific">Schizopora paradoxa</name>
    <dbReference type="NCBI Taxonomy" id="27342"/>
    <lineage>
        <taxon>Eukaryota</taxon>
        <taxon>Fungi</taxon>
        <taxon>Dikarya</taxon>
        <taxon>Basidiomycota</taxon>
        <taxon>Agaricomycotina</taxon>
        <taxon>Agaricomycetes</taxon>
        <taxon>Hymenochaetales</taxon>
        <taxon>Schizoporaceae</taxon>
        <taxon>Schizopora</taxon>
    </lineage>
</organism>
<dbReference type="Pfam" id="PF08613">
    <property type="entry name" value="Cyclin"/>
    <property type="match status" value="1"/>
</dbReference>
<dbReference type="GO" id="GO:0005634">
    <property type="term" value="C:nucleus"/>
    <property type="evidence" value="ECO:0007669"/>
    <property type="project" value="TreeGrafter"/>
</dbReference>
<gene>
    <name evidence="3" type="ORF">SCHPADRAFT_936924</name>
</gene>
<feature type="region of interest" description="Disordered" evidence="1">
    <location>
        <begin position="438"/>
        <end position="458"/>
    </location>
</feature>
<feature type="compositionally biased region" description="Polar residues" evidence="1">
    <location>
        <begin position="38"/>
        <end position="51"/>
    </location>
</feature>
<dbReference type="STRING" id="27342.A0A0H2S7D2"/>
<dbReference type="SMART" id="SM00385">
    <property type="entry name" value="CYCLIN"/>
    <property type="match status" value="1"/>
</dbReference>
<dbReference type="InParanoid" id="A0A0H2S7D2"/>
<dbReference type="CDD" id="cd20557">
    <property type="entry name" value="CYCLIN_ScPCL1-like"/>
    <property type="match status" value="1"/>
</dbReference>
<dbReference type="EMBL" id="KQ085903">
    <property type="protein sequence ID" value="KLO17553.1"/>
    <property type="molecule type" value="Genomic_DNA"/>
</dbReference>
<proteinExistence type="predicted"/>
<protein>
    <recommendedName>
        <fullName evidence="2">Cyclin-like domain-containing protein</fullName>
    </recommendedName>
</protein>
<feature type="compositionally biased region" description="Polar residues" evidence="1">
    <location>
        <begin position="632"/>
        <end position="645"/>
    </location>
</feature>
<evidence type="ECO:0000259" key="2">
    <source>
        <dbReference type="SMART" id="SM00385"/>
    </source>
</evidence>